<reference evidence="2 3" key="1">
    <citation type="submission" date="2019-02" db="EMBL/GenBank/DDBJ databases">
        <title>Deep-cultivation of Planctomycetes and their phenomic and genomic characterization uncovers novel biology.</title>
        <authorList>
            <person name="Wiegand S."/>
            <person name="Jogler M."/>
            <person name="Boedeker C."/>
            <person name="Pinto D."/>
            <person name="Vollmers J."/>
            <person name="Rivas-Marin E."/>
            <person name="Kohn T."/>
            <person name="Peeters S.H."/>
            <person name="Heuer A."/>
            <person name="Rast P."/>
            <person name="Oberbeckmann S."/>
            <person name="Bunk B."/>
            <person name="Jeske O."/>
            <person name="Meyerdierks A."/>
            <person name="Storesund J.E."/>
            <person name="Kallscheuer N."/>
            <person name="Luecker S."/>
            <person name="Lage O.M."/>
            <person name="Pohl T."/>
            <person name="Merkel B.J."/>
            <person name="Hornburger P."/>
            <person name="Mueller R.-W."/>
            <person name="Bruemmer F."/>
            <person name="Labrenz M."/>
            <person name="Spormann A.M."/>
            <person name="Op den Camp H."/>
            <person name="Overmann J."/>
            <person name="Amann R."/>
            <person name="Jetten M.S.M."/>
            <person name="Mascher T."/>
            <person name="Medema M.H."/>
            <person name="Devos D.P."/>
            <person name="Kaster A.-K."/>
            <person name="Ovreas L."/>
            <person name="Rohde M."/>
            <person name="Galperin M.Y."/>
            <person name="Jogler C."/>
        </authorList>
    </citation>
    <scope>NUCLEOTIDE SEQUENCE [LARGE SCALE GENOMIC DNA]</scope>
    <source>
        <strain evidence="2 3">Poly30</strain>
    </source>
</reference>
<keyword evidence="1" id="KW-0472">Membrane</keyword>
<sequence>MEGESEFKITTETYTSPGCLVIGCFGGLIGLYVLVEFVLYFRGL</sequence>
<gene>
    <name evidence="2" type="ORF">Poly30_36470</name>
</gene>
<dbReference type="AlphaFoldDB" id="A0A518EVK5"/>
<dbReference type="Proteomes" id="UP000320390">
    <property type="component" value="Chromosome"/>
</dbReference>
<evidence type="ECO:0000313" key="3">
    <source>
        <dbReference type="Proteomes" id="UP000320390"/>
    </source>
</evidence>
<name>A0A518EVK5_9BACT</name>
<feature type="transmembrane region" description="Helical" evidence="1">
    <location>
        <begin position="20"/>
        <end position="41"/>
    </location>
</feature>
<proteinExistence type="predicted"/>
<keyword evidence="1" id="KW-1133">Transmembrane helix</keyword>
<evidence type="ECO:0000256" key="1">
    <source>
        <dbReference type="SAM" id="Phobius"/>
    </source>
</evidence>
<protein>
    <submittedName>
        <fullName evidence="2">Uncharacterized protein</fullName>
    </submittedName>
</protein>
<dbReference type="EMBL" id="CP036434">
    <property type="protein sequence ID" value="QDV08111.1"/>
    <property type="molecule type" value="Genomic_DNA"/>
</dbReference>
<evidence type="ECO:0000313" key="2">
    <source>
        <dbReference type="EMBL" id="QDV08111.1"/>
    </source>
</evidence>
<keyword evidence="3" id="KW-1185">Reference proteome</keyword>
<keyword evidence="1" id="KW-0812">Transmembrane</keyword>
<accession>A0A518EVK5</accession>
<dbReference type="RefSeq" id="WP_419190328.1">
    <property type="nucleotide sequence ID" value="NZ_CP036434.1"/>
</dbReference>
<organism evidence="2 3">
    <name type="scientific">Saltatorellus ferox</name>
    <dbReference type="NCBI Taxonomy" id="2528018"/>
    <lineage>
        <taxon>Bacteria</taxon>
        <taxon>Pseudomonadati</taxon>
        <taxon>Planctomycetota</taxon>
        <taxon>Planctomycetia</taxon>
        <taxon>Planctomycetia incertae sedis</taxon>
        <taxon>Saltatorellus</taxon>
    </lineage>
</organism>